<proteinExistence type="inferred from homology"/>
<dbReference type="SUPFAM" id="SSF52540">
    <property type="entry name" value="P-loop containing nucleoside triphosphate hydrolases"/>
    <property type="match status" value="1"/>
</dbReference>
<feature type="domain" description="AAA+ ATPase" evidence="5">
    <location>
        <begin position="279"/>
        <end position="412"/>
    </location>
</feature>
<evidence type="ECO:0000313" key="6">
    <source>
        <dbReference type="EMBL" id="SMY12984.1"/>
    </source>
</evidence>
<dbReference type="InterPro" id="IPR027417">
    <property type="entry name" value="P-loop_NTPase"/>
</dbReference>
<feature type="compositionally biased region" description="Acidic residues" evidence="4">
    <location>
        <begin position="592"/>
        <end position="614"/>
    </location>
</feature>
<dbReference type="EMBL" id="FXZM01000014">
    <property type="protein sequence ID" value="SMY12984.1"/>
    <property type="molecule type" value="Genomic_DNA"/>
</dbReference>
<dbReference type="InterPro" id="IPR050221">
    <property type="entry name" value="26S_Proteasome_ATPase"/>
</dbReference>
<evidence type="ECO:0000256" key="2">
    <source>
        <dbReference type="ARBA" id="ARBA00022741"/>
    </source>
</evidence>
<dbReference type="GO" id="GO:0016887">
    <property type="term" value="F:ATP hydrolysis activity"/>
    <property type="evidence" value="ECO:0007669"/>
    <property type="project" value="InterPro"/>
</dbReference>
<organism evidence="6 7">
    <name type="scientific">Brevibacterium jeotgali</name>
    <dbReference type="NCBI Taxonomy" id="1262550"/>
    <lineage>
        <taxon>Bacteria</taxon>
        <taxon>Bacillati</taxon>
        <taxon>Actinomycetota</taxon>
        <taxon>Actinomycetes</taxon>
        <taxon>Micrococcales</taxon>
        <taxon>Brevibacteriaceae</taxon>
        <taxon>Brevibacterium</taxon>
    </lineage>
</organism>
<accession>A0A2H1L7U8</accession>
<reference evidence="7" key="1">
    <citation type="submission" date="2017-03" db="EMBL/GenBank/DDBJ databases">
        <authorList>
            <person name="Monnet C."/>
        </authorList>
    </citation>
    <scope>NUCLEOTIDE SEQUENCE [LARGE SCALE GENOMIC DNA]</scope>
    <source>
        <strain evidence="7">SJ5-8</strain>
    </source>
</reference>
<keyword evidence="2" id="KW-0547">Nucleotide-binding</keyword>
<evidence type="ECO:0000256" key="3">
    <source>
        <dbReference type="ARBA" id="ARBA00022840"/>
    </source>
</evidence>
<feature type="region of interest" description="Disordered" evidence="4">
    <location>
        <begin position="497"/>
        <end position="614"/>
    </location>
</feature>
<keyword evidence="3" id="KW-0067">ATP-binding</keyword>
<dbReference type="GO" id="GO:0005524">
    <property type="term" value="F:ATP binding"/>
    <property type="evidence" value="ECO:0007669"/>
    <property type="project" value="UniProtKB-KW"/>
</dbReference>
<dbReference type="SMART" id="SM00382">
    <property type="entry name" value="AAA"/>
    <property type="match status" value="1"/>
</dbReference>
<dbReference type="Pfam" id="PF00004">
    <property type="entry name" value="AAA"/>
    <property type="match status" value="1"/>
</dbReference>
<dbReference type="PANTHER" id="PTHR23073">
    <property type="entry name" value="26S PROTEASOME REGULATORY SUBUNIT"/>
    <property type="match status" value="1"/>
</dbReference>
<gene>
    <name evidence="6" type="ORF">BJEO58_02592</name>
</gene>
<name>A0A2H1L7U8_9MICO</name>
<evidence type="ECO:0000256" key="4">
    <source>
        <dbReference type="SAM" id="MobiDB-lite"/>
    </source>
</evidence>
<dbReference type="AlphaFoldDB" id="A0A2H1L7U8"/>
<sequence>MAEERSAAQPHDVAVGLGQLIEGHLRSAGRGLELCGSTYPAWHWADVDAALDGLDEGQTVCGADPGRRGGLAELLADRSEVCRPGPVQRSAFPVGPDEVRWVATNALRLVRVGGDPVVVLAYGTHDRAAHGGASRGEFWGAWSGEIGDAARSGISDGSAAHHVPRGEPGVRVDVLAEDPAAARSVLGRIDAAVAADSSLRGRVVSFRTPHTDPAPHTARPSRPSAAAFPLPHPAIDVHERPGLHADDVVLPTGCLSRVEAAVLGVSRRAAELRAAGQHLPRVVLLHGPPDSGKTHTVRYLLSQSPDTTAFILPSAVLRDMTAGDLQQGRPAGLIREVLATARRLTPAIVVLEDVDLIDVGDPAVLDALDELQDDEDADLTVILTTHRMGAIEQALALRPGLIDVALEIPLPDVDRRERLFARSARALPVSSTGVRTAAEAAVATPGSFPRQAVRRAVIDALSADTEVDAAHLVSAVRALMAERARMADGGRMAERAPIADGTPVAERAEPRAATSQVTAGDHRSSIKGTVVSEPGAAGSGLRELSEHGLGDGEGFDDDGDGLDDGLGGGEGLGDDGLGGSDGLDPGGHDVEVIDDLDDGLSGEDLLDLELDDEH</sequence>
<dbReference type="InterPro" id="IPR003959">
    <property type="entry name" value="ATPase_AAA_core"/>
</dbReference>
<evidence type="ECO:0000256" key="1">
    <source>
        <dbReference type="ARBA" id="ARBA00006914"/>
    </source>
</evidence>
<dbReference type="Proteomes" id="UP000234462">
    <property type="component" value="Unassembled WGS sequence"/>
</dbReference>
<keyword evidence="7" id="KW-1185">Reference proteome</keyword>
<dbReference type="InterPro" id="IPR003593">
    <property type="entry name" value="AAA+_ATPase"/>
</dbReference>
<protein>
    <submittedName>
        <fullName evidence="6">ATPase family associated with various cellular activities (AAA)</fullName>
    </submittedName>
</protein>
<feature type="compositionally biased region" description="Acidic residues" evidence="4">
    <location>
        <begin position="553"/>
        <end position="563"/>
    </location>
</feature>
<dbReference type="CDD" id="cd19481">
    <property type="entry name" value="RecA-like_protease"/>
    <property type="match status" value="1"/>
</dbReference>
<evidence type="ECO:0000313" key="7">
    <source>
        <dbReference type="Proteomes" id="UP000234462"/>
    </source>
</evidence>
<comment type="similarity">
    <text evidence="1">Belongs to the AAA ATPase family.</text>
</comment>
<feature type="compositionally biased region" description="Gly residues" evidence="4">
    <location>
        <begin position="564"/>
        <end position="585"/>
    </location>
</feature>
<evidence type="ECO:0000259" key="5">
    <source>
        <dbReference type="SMART" id="SM00382"/>
    </source>
</evidence>
<dbReference type="Gene3D" id="3.40.50.300">
    <property type="entry name" value="P-loop containing nucleotide triphosphate hydrolases"/>
    <property type="match status" value="1"/>
</dbReference>